<accession>A0A6L9LEN3</accession>
<evidence type="ECO:0000313" key="2">
    <source>
        <dbReference type="Proteomes" id="UP000474175"/>
    </source>
</evidence>
<comment type="caution">
    <text evidence="1">The sequence shown here is derived from an EMBL/GenBank/DDBJ whole genome shotgun (WGS) entry which is preliminary data.</text>
</comment>
<keyword evidence="2" id="KW-1185">Reference proteome</keyword>
<name>A0A6L9LEN3_9BACT</name>
<evidence type="ECO:0000313" key="1">
    <source>
        <dbReference type="EMBL" id="NDU99016.1"/>
    </source>
</evidence>
<reference evidence="1 2" key="1">
    <citation type="submission" date="2020-02" db="EMBL/GenBank/DDBJ databases">
        <title>Draft genome sequence of two Spirosoma agri KCTC 52727 and Spirosoma terrae KCTC 52035.</title>
        <authorList>
            <person name="Rojas J."/>
            <person name="Ambika Manirajan B."/>
            <person name="Suarez C."/>
            <person name="Ratering S."/>
            <person name="Schnell S."/>
        </authorList>
    </citation>
    <scope>NUCLEOTIDE SEQUENCE [LARGE SCALE GENOMIC DNA]</scope>
    <source>
        <strain evidence="1 2">KCTC 52035</strain>
    </source>
</reference>
<organism evidence="1 2">
    <name type="scientific">Spirosoma terrae</name>
    <dbReference type="NCBI Taxonomy" id="1968276"/>
    <lineage>
        <taxon>Bacteria</taxon>
        <taxon>Pseudomonadati</taxon>
        <taxon>Bacteroidota</taxon>
        <taxon>Cytophagia</taxon>
        <taxon>Cytophagales</taxon>
        <taxon>Cytophagaceae</taxon>
        <taxon>Spirosoma</taxon>
    </lineage>
</organism>
<proteinExistence type="predicted"/>
<dbReference type="EMBL" id="JAAFZH010000022">
    <property type="protein sequence ID" value="NDU99016.1"/>
    <property type="molecule type" value="Genomic_DNA"/>
</dbReference>
<dbReference type="RefSeq" id="WP_163955144.1">
    <property type="nucleotide sequence ID" value="NZ_JAAFZH010000022.1"/>
</dbReference>
<sequence length="364" mass="41393">MLRLPILTVVMVLLAVVLYLRKGRQTLTIPAGKGCVVPNDWFAANPHPMTPADHVRPADQTFLTYPEWFLVHSPAEIADYAKNHTTTTFPYMSHVRQLWQSYGIVYDQIKATFPFNTGYHVMIWVIGVSTTVEYAMKALYETVVGRLTNPAHGCVVTDEDKFNAQFTQDYVDFIRELPWYEFDFTSRISRLFSETSLWGPHFIRKCERKYMLLTELVVKAGYGYLIKLGTKAAYDEALLTTAVVVDKAPATLPSKTKLLKTYPDESALLLLPRYEAFNPAASALAQHGVTFREIAGNNSALLLTVLSPENWHPDRPDFRVVFTQPVLTKPGLKRVALVTTVGRLNKTIRYVQEQHVTIEHVYDY</sequence>
<dbReference type="AlphaFoldDB" id="A0A6L9LEN3"/>
<gene>
    <name evidence="1" type="ORF">GK108_29325</name>
</gene>
<dbReference type="Proteomes" id="UP000474175">
    <property type="component" value="Unassembled WGS sequence"/>
</dbReference>
<protein>
    <submittedName>
        <fullName evidence="1">Uncharacterized protein</fullName>
    </submittedName>
</protein>